<evidence type="ECO:0000313" key="2">
    <source>
        <dbReference type="Proteomes" id="UP000291022"/>
    </source>
</evidence>
<sequence>VIHHINKKRLRNHMIFSIDAEKAFDEIQHPFLIKTLQSVGMEGTFLNLIKAIYEKPTANIILNGEKLEAFPLRS</sequence>
<dbReference type="PANTHER" id="PTHR19446">
    <property type="entry name" value="REVERSE TRANSCRIPTASES"/>
    <property type="match status" value="1"/>
</dbReference>
<evidence type="ECO:0000313" key="1">
    <source>
        <dbReference type="Ensembl" id="ENSUAMP00000003195.1"/>
    </source>
</evidence>
<proteinExistence type="predicted"/>
<dbReference type="OMA" id="IMSNADK"/>
<reference evidence="1" key="3">
    <citation type="submission" date="2025-09" db="UniProtKB">
        <authorList>
            <consortium name="Ensembl"/>
        </authorList>
    </citation>
    <scope>IDENTIFICATION</scope>
</reference>
<name>A0A452QED4_URSAM</name>
<protein>
    <submittedName>
        <fullName evidence="1">Uncharacterized protein</fullName>
    </submittedName>
</protein>
<organism evidence="1 2">
    <name type="scientific">Ursus americanus</name>
    <name type="common">American black bear</name>
    <name type="synonym">Euarctos americanus</name>
    <dbReference type="NCBI Taxonomy" id="9643"/>
    <lineage>
        <taxon>Eukaryota</taxon>
        <taxon>Metazoa</taxon>
        <taxon>Chordata</taxon>
        <taxon>Craniata</taxon>
        <taxon>Vertebrata</taxon>
        <taxon>Euteleostomi</taxon>
        <taxon>Mammalia</taxon>
        <taxon>Eutheria</taxon>
        <taxon>Laurasiatheria</taxon>
        <taxon>Carnivora</taxon>
        <taxon>Caniformia</taxon>
        <taxon>Ursidae</taxon>
        <taxon>Ursus</taxon>
    </lineage>
</organism>
<keyword evidence="2" id="KW-1185">Reference proteome</keyword>
<dbReference type="GeneTree" id="ENSGT00940000153064"/>
<dbReference type="Proteomes" id="UP000291022">
    <property type="component" value="Unassembled WGS sequence"/>
</dbReference>
<dbReference type="Ensembl" id="ENSUAMT00000003642.1">
    <property type="protein sequence ID" value="ENSUAMP00000003195.1"/>
    <property type="gene ID" value="ENSUAMG00000002924.1"/>
</dbReference>
<accession>A0A452QED4</accession>
<reference evidence="2" key="1">
    <citation type="submission" date="2016-06" db="EMBL/GenBank/DDBJ databases">
        <title>De novo assembly and RNA-Seq shows season-dependent expression and editing in black bear kidneys.</title>
        <authorList>
            <person name="Korstanje R."/>
            <person name="Srivastava A."/>
            <person name="Sarsani V.K."/>
            <person name="Sheehan S.M."/>
            <person name="Seger R.L."/>
            <person name="Barter M.E."/>
            <person name="Lindqvist C."/>
            <person name="Brody L.C."/>
            <person name="Mullikin J.C."/>
        </authorList>
    </citation>
    <scope>NUCLEOTIDE SEQUENCE [LARGE SCALE GENOMIC DNA]</scope>
</reference>
<dbReference type="GO" id="GO:0003964">
    <property type="term" value="F:RNA-directed DNA polymerase activity"/>
    <property type="evidence" value="ECO:0007669"/>
    <property type="project" value="UniProtKB-EC"/>
</dbReference>
<dbReference type="SUPFAM" id="SSF56672">
    <property type="entry name" value="DNA/RNA polymerases"/>
    <property type="match status" value="1"/>
</dbReference>
<dbReference type="AlphaFoldDB" id="A0A452QED4"/>
<dbReference type="InterPro" id="IPR043502">
    <property type="entry name" value="DNA/RNA_pol_sf"/>
</dbReference>
<dbReference type="STRING" id="9643.ENSUAMP00000003195"/>
<reference evidence="1" key="2">
    <citation type="submission" date="2025-08" db="UniProtKB">
        <authorList>
            <consortium name="Ensembl"/>
        </authorList>
    </citation>
    <scope>IDENTIFICATION</scope>
</reference>